<evidence type="ECO:0000256" key="3">
    <source>
        <dbReference type="SAM" id="Coils"/>
    </source>
</evidence>
<feature type="chain" id="PRO_5039100252" evidence="4">
    <location>
        <begin position="26"/>
        <end position="514"/>
    </location>
</feature>
<dbReference type="GO" id="GO:0030313">
    <property type="term" value="C:cell envelope"/>
    <property type="evidence" value="ECO:0007669"/>
    <property type="project" value="UniProtKB-SubCell"/>
</dbReference>
<accession>A0A1M6KHX0</accession>
<feature type="coiled-coil region" evidence="3">
    <location>
        <begin position="113"/>
        <end position="140"/>
    </location>
</feature>
<evidence type="ECO:0000313" key="9">
    <source>
        <dbReference type="Proteomes" id="UP000184052"/>
    </source>
</evidence>
<organism evidence="8 9">
    <name type="scientific">Dethiosulfatibacter aminovorans DSM 17477</name>
    <dbReference type="NCBI Taxonomy" id="1121476"/>
    <lineage>
        <taxon>Bacteria</taxon>
        <taxon>Bacillati</taxon>
        <taxon>Bacillota</taxon>
        <taxon>Tissierellia</taxon>
        <taxon>Dethiosulfatibacter</taxon>
    </lineage>
</organism>
<dbReference type="EMBL" id="FQZL01000026">
    <property type="protein sequence ID" value="SHJ58525.1"/>
    <property type="molecule type" value="Genomic_DNA"/>
</dbReference>
<dbReference type="Gene3D" id="2.40.420.20">
    <property type="match status" value="1"/>
</dbReference>
<gene>
    <name evidence="8" type="ORF">SAMN02745751_02897</name>
</gene>
<dbReference type="AlphaFoldDB" id="A0A1M6KHX0"/>
<dbReference type="InterPro" id="IPR058627">
    <property type="entry name" value="MdtA-like_C"/>
</dbReference>
<keyword evidence="2 3" id="KW-0175">Coiled coil</keyword>
<dbReference type="Pfam" id="PF25990">
    <property type="entry name" value="Beta-barrel_YknX"/>
    <property type="match status" value="1"/>
</dbReference>
<dbReference type="Proteomes" id="UP000184052">
    <property type="component" value="Unassembled WGS sequence"/>
</dbReference>
<evidence type="ECO:0000259" key="5">
    <source>
        <dbReference type="Pfam" id="PF25967"/>
    </source>
</evidence>
<proteinExistence type="predicted"/>
<dbReference type="Gene3D" id="2.40.30.170">
    <property type="match status" value="1"/>
</dbReference>
<dbReference type="RefSeq" id="WP_073050283.1">
    <property type="nucleotide sequence ID" value="NZ_FQZL01000026.1"/>
</dbReference>
<comment type="subcellular location">
    <subcellularLocation>
        <location evidence="1">Cell envelope</location>
    </subcellularLocation>
</comment>
<sequence>MKKKKITKKKLIIAAVAVMVCFSLVQYFSSKKTEGTELADTSMEMTYVVEKTDMRKIITGTGQINPSDIRIVSSDKKGTVGEVFVREGQMVDRDEMLARYEIESDDESKQLKIDSARYDLALARKNLDDLKLKADNLKIYADEKGAVSFFNDEGDMVSEGMTLGELSEVDILKVQSYFTGEQLDSIYIGDKAEVFLSDYLITLEGKIVSKDNVPVANGGGSIGYLVEAEIEYEGALKESSPVKITVVNSTGKYTSPFTGESIPKDKIAIKAEASGVVKKVHVGNGDLVEKGQLIAELESDDLEYRIAEQKLFVEQKRLNLNELDNESSSVDSPIAGTILNVFVDEQGYVEPGAQLFEVADLEDMEVVLGVDELDIMNVFEGQKVSIDCPVFADEEFTGVVESISLKGNGSNGVTKYDVTVSIDDRKKLMAGMNVNVEVEIADLKGIVAVPVESVSKTDGEYFVTVMDGEGNRIEKKVGTGIANNEYIEITSGLEIGDTIYYEVYSMDMSFDSRF</sequence>
<dbReference type="Gene3D" id="2.40.50.100">
    <property type="match status" value="2"/>
</dbReference>
<evidence type="ECO:0000259" key="7">
    <source>
        <dbReference type="Pfam" id="PF25990"/>
    </source>
</evidence>
<dbReference type="InterPro" id="IPR058647">
    <property type="entry name" value="BSH_CzcB-like"/>
</dbReference>
<protein>
    <submittedName>
        <fullName evidence="8">RND family efflux transporter, MFP subunit</fullName>
    </submittedName>
</protein>
<name>A0A1M6KHX0_9FIRM</name>
<feature type="signal peptide" evidence="4">
    <location>
        <begin position="1"/>
        <end position="25"/>
    </location>
</feature>
<dbReference type="Pfam" id="PF25973">
    <property type="entry name" value="BSH_CzcB"/>
    <property type="match status" value="1"/>
</dbReference>
<dbReference type="SUPFAM" id="SSF111369">
    <property type="entry name" value="HlyD-like secretion proteins"/>
    <property type="match status" value="1"/>
</dbReference>
<dbReference type="PANTHER" id="PTHR32347">
    <property type="entry name" value="EFFLUX SYSTEM COMPONENT YKNX-RELATED"/>
    <property type="match status" value="1"/>
</dbReference>
<evidence type="ECO:0000256" key="2">
    <source>
        <dbReference type="ARBA" id="ARBA00023054"/>
    </source>
</evidence>
<dbReference type="Pfam" id="PF25967">
    <property type="entry name" value="RND-MFP_C"/>
    <property type="match status" value="1"/>
</dbReference>
<evidence type="ECO:0000256" key="1">
    <source>
        <dbReference type="ARBA" id="ARBA00004196"/>
    </source>
</evidence>
<reference evidence="8 9" key="1">
    <citation type="submission" date="2016-11" db="EMBL/GenBank/DDBJ databases">
        <authorList>
            <person name="Jaros S."/>
            <person name="Januszkiewicz K."/>
            <person name="Wedrychowicz H."/>
        </authorList>
    </citation>
    <scope>NUCLEOTIDE SEQUENCE [LARGE SCALE GENOMIC DNA]</scope>
    <source>
        <strain evidence="8 9">DSM 17477</strain>
    </source>
</reference>
<evidence type="ECO:0000313" key="8">
    <source>
        <dbReference type="EMBL" id="SHJ58525.1"/>
    </source>
</evidence>
<keyword evidence="9" id="KW-1185">Reference proteome</keyword>
<feature type="domain" description="YknX-like beta-barrel" evidence="7">
    <location>
        <begin position="366"/>
        <end position="438"/>
    </location>
</feature>
<dbReference type="STRING" id="1121476.SAMN02745751_02897"/>
<feature type="domain" description="Multidrug resistance protein MdtA-like C-terminal permuted SH3" evidence="5">
    <location>
        <begin position="447"/>
        <end position="498"/>
    </location>
</feature>
<dbReference type="OrthoDB" id="1695729at2"/>
<feature type="domain" description="CzcB-like barrel-sandwich hybrid" evidence="6">
    <location>
        <begin position="268"/>
        <end position="360"/>
    </location>
</feature>
<evidence type="ECO:0000259" key="6">
    <source>
        <dbReference type="Pfam" id="PF25973"/>
    </source>
</evidence>
<keyword evidence="4" id="KW-0732">Signal</keyword>
<dbReference type="InterPro" id="IPR050465">
    <property type="entry name" value="UPF0194_transport"/>
</dbReference>
<dbReference type="InterPro" id="IPR058636">
    <property type="entry name" value="Beta-barrel_YknX"/>
</dbReference>
<evidence type="ECO:0000256" key="4">
    <source>
        <dbReference type="SAM" id="SignalP"/>
    </source>
</evidence>